<keyword evidence="5 6" id="KW-0539">Nucleus</keyword>
<dbReference type="PROSITE" id="PS00657">
    <property type="entry name" value="FORK_HEAD_1"/>
    <property type="match status" value="1"/>
</dbReference>
<dbReference type="GO" id="GO:0005634">
    <property type="term" value="C:nucleus"/>
    <property type="evidence" value="ECO:0007669"/>
    <property type="project" value="UniProtKB-SubCell"/>
</dbReference>
<dbReference type="EMBL" id="MUJZ01033636">
    <property type="protein sequence ID" value="OTF77254.1"/>
    <property type="molecule type" value="Genomic_DNA"/>
</dbReference>
<dbReference type="InterPro" id="IPR036388">
    <property type="entry name" value="WH-like_DNA-bd_sf"/>
</dbReference>
<dbReference type="InterPro" id="IPR018122">
    <property type="entry name" value="TF_fork_head_CS_1"/>
</dbReference>
<feature type="non-terminal residue" evidence="9">
    <location>
        <position position="211"/>
    </location>
</feature>
<dbReference type="OrthoDB" id="6230630at2759"/>
<keyword evidence="4" id="KW-0804">Transcription</keyword>
<keyword evidence="2" id="KW-0805">Transcription regulation</keyword>
<dbReference type="InterPro" id="IPR001766">
    <property type="entry name" value="Fork_head_dom"/>
</dbReference>
<protein>
    <submittedName>
        <fullName evidence="9">Forkhead box protein K2-like protein</fullName>
    </submittedName>
</protein>
<dbReference type="PRINTS" id="PR00053">
    <property type="entry name" value="FORKHEAD"/>
</dbReference>
<keyword evidence="3 6" id="KW-0238">DNA-binding</keyword>
<evidence type="ECO:0000256" key="7">
    <source>
        <dbReference type="SAM" id="MobiDB-lite"/>
    </source>
</evidence>
<dbReference type="PROSITE" id="PS00658">
    <property type="entry name" value="FORK_HEAD_2"/>
    <property type="match status" value="1"/>
</dbReference>
<evidence type="ECO:0000256" key="5">
    <source>
        <dbReference type="ARBA" id="ARBA00023242"/>
    </source>
</evidence>
<feature type="domain" description="Fork-head" evidence="8">
    <location>
        <begin position="11"/>
        <end position="106"/>
    </location>
</feature>
<dbReference type="AlphaFoldDB" id="A0A1Y3BB60"/>
<dbReference type="InterPro" id="IPR030456">
    <property type="entry name" value="TF_fork_head_CS_2"/>
</dbReference>
<comment type="subcellular location">
    <subcellularLocation>
        <location evidence="1 6">Nucleus</location>
    </subcellularLocation>
</comment>
<evidence type="ECO:0000313" key="10">
    <source>
        <dbReference type="Proteomes" id="UP000194236"/>
    </source>
</evidence>
<dbReference type="Proteomes" id="UP000194236">
    <property type="component" value="Unassembled WGS sequence"/>
</dbReference>
<sequence length="211" mass="23101">MESGGADDDGKPPYSYAQLIVQAIASAPDKQLTLSGIYSFITKNYPYYRTAEKGWQNSIRHNLSLNRYFLKVPRSQSEPGKGSFWRIDPSSETKLIEQAFKRRRQRPTGCGIGDQPQSSGRNHPRSAPTSPSHGGHYVSGLVTPDSLSREPSPSPTHQENIESEIISTGFNVGSIVTPAYLTIPNTDNFLITNNNKLYSSRSAPGSPGTIS</sequence>
<name>A0A1Y3BB60_EURMA</name>
<accession>A0A1Y3BB60</accession>
<evidence type="ECO:0000256" key="6">
    <source>
        <dbReference type="PROSITE-ProRule" id="PRU00089"/>
    </source>
</evidence>
<dbReference type="PANTHER" id="PTHR45881:SF7">
    <property type="entry name" value="CHECKPOINT SUPPRESSOR 1-LIKE, ISOFORM A-RELATED"/>
    <property type="match status" value="1"/>
</dbReference>
<feature type="compositionally biased region" description="Polar residues" evidence="7">
    <location>
        <begin position="145"/>
        <end position="158"/>
    </location>
</feature>
<dbReference type="SMART" id="SM00339">
    <property type="entry name" value="FH"/>
    <property type="match status" value="1"/>
</dbReference>
<gene>
    <name evidence="9" type="ORF">BLA29_009827</name>
</gene>
<dbReference type="FunFam" id="1.10.10.10:FF:000030">
    <property type="entry name" value="Forkhead box protein K2"/>
    <property type="match status" value="1"/>
</dbReference>
<reference evidence="9 10" key="1">
    <citation type="submission" date="2017-03" db="EMBL/GenBank/DDBJ databases">
        <title>Genome Survey of Euroglyphus maynei.</title>
        <authorList>
            <person name="Arlian L.G."/>
            <person name="Morgan M.S."/>
            <person name="Rider S.D."/>
        </authorList>
    </citation>
    <scope>NUCLEOTIDE SEQUENCE [LARGE SCALE GENOMIC DNA]</scope>
    <source>
        <strain evidence="9">Arlian Lab</strain>
        <tissue evidence="9">Whole body</tissue>
    </source>
</reference>
<dbReference type="GO" id="GO:0000981">
    <property type="term" value="F:DNA-binding transcription factor activity, RNA polymerase II-specific"/>
    <property type="evidence" value="ECO:0007669"/>
    <property type="project" value="TreeGrafter"/>
</dbReference>
<feature type="DNA-binding region" description="Fork-head" evidence="6">
    <location>
        <begin position="11"/>
        <end position="106"/>
    </location>
</feature>
<evidence type="ECO:0000256" key="1">
    <source>
        <dbReference type="ARBA" id="ARBA00004123"/>
    </source>
</evidence>
<evidence type="ECO:0000256" key="2">
    <source>
        <dbReference type="ARBA" id="ARBA00023015"/>
    </source>
</evidence>
<evidence type="ECO:0000256" key="3">
    <source>
        <dbReference type="ARBA" id="ARBA00023125"/>
    </source>
</evidence>
<dbReference type="Pfam" id="PF00250">
    <property type="entry name" value="Forkhead"/>
    <property type="match status" value="1"/>
</dbReference>
<feature type="compositionally biased region" description="Polar residues" evidence="7">
    <location>
        <begin position="115"/>
        <end position="132"/>
    </location>
</feature>
<proteinExistence type="predicted"/>
<organism evidence="9 10">
    <name type="scientific">Euroglyphus maynei</name>
    <name type="common">Mayne's house dust mite</name>
    <dbReference type="NCBI Taxonomy" id="6958"/>
    <lineage>
        <taxon>Eukaryota</taxon>
        <taxon>Metazoa</taxon>
        <taxon>Ecdysozoa</taxon>
        <taxon>Arthropoda</taxon>
        <taxon>Chelicerata</taxon>
        <taxon>Arachnida</taxon>
        <taxon>Acari</taxon>
        <taxon>Acariformes</taxon>
        <taxon>Sarcoptiformes</taxon>
        <taxon>Astigmata</taxon>
        <taxon>Psoroptidia</taxon>
        <taxon>Analgoidea</taxon>
        <taxon>Pyroglyphidae</taxon>
        <taxon>Pyroglyphinae</taxon>
        <taxon>Euroglyphus</taxon>
    </lineage>
</organism>
<keyword evidence="10" id="KW-1185">Reference proteome</keyword>
<evidence type="ECO:0000256" key="4">
    <source>
        <dbReference type="ARBA" id="ARBA00023163"/>
    </source>
</evidence>
<dbReference type="PROSITE" id="PS50039">
    <property type="entry name" value="FORK_HEAD_3"/>
    <property type="match status" value="1"/>
</dbReference>
<dbReference type="GO" id="GO:0000978">
    <property type="term" value="F:RNA polymerase II cis-regulatory region sequence-specific DNA binding"/>
    <property type="evidence" value="ECO:0007669"/>
    <property type="project" value="TreeGrafter"/>
</dbReference>
<dbReference type="PANTHER" id="PTHR45881">
    <property type="entry name" value="CHECKPOINT SUPPRESSOR 1-LIKE, ISOFORM A-RELATED"/>
    <property type="match status" value="1"/>
</dbReference>
<dbReference type="Gene3D" id="1.10.10.10">
    <property type="entry name" value="Winged helix-like DNA-binding domain superfamily/Winged helix DNA-binding domain"/>
    <property type="match status" value="1"/>
</dbReference>
<evidence type="ECO:0000259" key="8">
    <source>
        <dbReference type="PROSITE" id="PS50039"/>
    </source>
</evidence>
<evidence type="ECO:0000313" key="9">
    <source>
        <dbReference type="EMBL" id="OTF77254.1"/>
    </source>
</evidence>
<feature type="region of interest" description="Disordered" evidence="7">
    <location>
        <begin position="100"/>
        <end position="159"/>
    </location>
</feature>
<dbReference type="InterPro" id="IPR036390">
    <property type="entry name" value="WH_DNA-bd_sf"/>
</dbReference>
<comment type="caution">
    <text evidence="9">The sequence shown here is derived from an EMBL/GenBank/DDBJ whole genome shotgun (WGS) entry which is preliminary data.</text>
</comment>
<dbReference type="SUPFAM" id="SSF46785">
    <property type="entry name" value="Winged helix' DNA-binding domain"/>
    <property type="match status" value="1"/>
</dbReference>